<sequence>MIYIIPSSLFSPLMVFATLLFWLFSSVSIADTDLQEDTLVASNTTFAFQLYTQLKAQESGNLFFSPYSLSIALAMTSAGARNRTAQQIAQVLHFPSSSPEKIHPLFAQLQQGINQAQQHIKIQVANALWGEASYSFSPSFRELVAQNYDASLNSIDFKNAFPTAHLKINAWVEEKTQQKITQLIKPGLIDSLTRLVLVNAIYFKGSWNTPFDNQQTKNAPFWLNSHNNVMVPMMTQKNQFGYAENQHLQLLELPYVGNSTDEESLEFSFAPNHLSMTILLPRQRDGLAQLENSLNRQNLETWFNQIHWQKVKVFLPKFKINTGFELSKTLSAMGMPDAFNAKADFSGIDGSKALYLKSVIHQAFVDVNEEGTEAAASSGVVVNTRGIQLPTPVFLADHPFLFLISHKPSGSILFLGRLIKPVIETHD</sequence>
<evidence type="ECO:0000313" key="4">
    <source>
        <dbReference type="Proteomes" id="UP000031623"/>
    </source>
</evidence>
<dbReference type="PANTHER" id="PTHR11461:SF211">
    <property type="entry name" value="GH10112P-RELATED"/>
    <property type="match status" value="1"/>
</dbReference>
<protein>
    <submittedName>
        <fullName evidence="3">Proteinase inhibitor I4, serpin</fullName>
    </submittedName>
</protein>
<dbReference type="GO" id="GO:0005615">
    <property type="term" value="C:extracellular space"/>
    <property type="evidence" value="ECO:0007669"/>
    <property type="project" value="InterPro"/>
</dbReference>
<comment type="similarity">
    <text evidence="1">Belongs to the serpin family.</text>
</comment>
<dbReference type="STRING" id="40754.THII_2183"/>
<dbReference type="Pfam" id="PF00079">
    <property type="entry name" value="Serpin"/>
    <property type="match status" value="1"/>
</dbReference>
<gene>
    <name evidence="3" type="ORF">THII_2183</name>
</gene>
<dbReference type="GO" id="GO:0004867">
    <property type="term" value="F:serine-type endopeptidase inhibitor activity"/>
    <property type="evidence" value="ECO:0007669"/>
    <property type="project" value="InterPro"/>
</dbReference>
<dbReference type="OrthoDB" id="9764871at2"/>
<accession>A0A090AMJ0</accession>
<dbReference type="SUPFAM" id="SSF56574">
    <property type="entry name" value="Serpins"/>
    <property type="match status" value="1"/>
</dbReference>
<dbReference type="AlphaFoldDB" id="A0A090AMJ0"/>
<organism evidence="3 4">
    <name type="scientific">Thioploca ingrica</name>
    <dbReference type="NCBI Taxonomy" id="40754"/>
    <lineage>
        <taxon>Bacteria</taxon>
        <taxon>Pseudomonadati</taxon>
        <taxon>Pseudomonadota</taxon>
        <taxon>Gammaproteobacteria</taxon>
        <taxon>Thiotrichales</taxon>
        <taxon>Thiotrichaceae</taxon>
        <taxon>Thioploca</taxon>
    </lineage>
</organism>
<name>A0A090AMJ0_9GAMM</name>
<dbReference type="KEGG" id="tig:THII_2183"/>
<reference evidence="3 4" key="1">
    <citation type="journal article" date="2014" name="ISME J.">
        <title>Ecophysiology of Thioploca ingrica as revealed by the complete genome sequence supplemented with proteomic evidence.</title>
        <authorList>
            <person name="Kojima H."/>
            <person name="Ogura Y."/>
            <person name="Yamamoto N."/>
            <person name="Togashi T."/>
            <person name="Mori H."/>
            <person name="Watanabe T."/>
            <person name="Nemoto F."/>
            <person name="Kurokawa K."/>
            <person name="Hayashi T."/>
            <person name="Fukui M."/>
        </authorList>
    </citation>
    <scope>NUCLEOTIDE SEQUENCE [LARGE SCALE GENOMIC DNA]</scope>
</reference>
<dbReference type="InterPro" id="IPR023796">
    <property type="entry name" value="Serpin_dom"/>
</dbReference>
<dbReference type="Proteomes" id="UP000031623">
    <property type="component" value="Chromosome"/>
</dbReference>
<dbReference type="InterPro" id="IPR000215">
    <property type="entry name" value="Serpin_fam"/>
</dbReference>
<dbReference type="InterPro" id="IPR042185">
    <property type="entry name" value="Serpin_sf_2"/>
</dbReference>
<dbReference type="InterPro" id="IPR036186">
    <property type="entry name" value="Serpin_sf"/>
</dbReference>
<keyword evidence="4" id="KW-1185">Reference proteome</keyword>
<dbReference type="PANTHER" id="PTHR11461">
    <property type="entry name" value="SERINE PROTEASE INHIBITOR, SERPIN"/>
    <property type="match status" value="1"/>
</dbReference>
<dbReference type="Gene3D" id="2.30.39.10">
    <property type="entry name" value="Alpha-1-antitrypsin, domain 1"/>
    <property type="match status" value="1"/>
</dbReference>
<dbReference type="Gene3D" id="3.30.497.10">
    <property type="entry name" value="Antithrombin, subunit I, domain 2"/>
    <property type="match status" value="1"/>
</dbReference>
<dbReference type="CDD" id="cd19590">
    <property type="entry name" value="serpin_thermopin-like"/>
    <property type="match status" value="1"/>
</dbReference>
<evidence type="ECO:0000256" key="1">
    <source>
        <dbReference type="RuleBase" id="RU000411"/>
    </source>
</evidence>
<dbReference type="InterPro" id="IPR023795">
    <property type="entry name" value="Serpin_CS"/>
</dbReference>
<evidence type="ECO:0000313" key="3">
    <source>
        <dbReference type="EMBL" id="BAP56480.1"/>
    </source>
</evidence>
<feature type="domain" description="Serpin" evidence="2">
    <location>
        <begin position="48"/>
        <end position="421"/>
    </location>
</feature>
<dbReference type="SMART" id="SM00093">
    <property type="entry name" value="SERPIN"/>
    <property type="match status" value="1"/>
</dbReference>
<proteinExistence type="inferred from homology"/>
<evidence type="ECO:0000259" key="2">
    <source>
        <dbReference type="SMART" id="SM00093"/>
    </source>
</evidence>
<dbReference type="EMBL" id="AP014633">
    <property type="protein sequence ID" value="BAP56480.1"/>
    <property type="molecule type" value="Genomic_DNA"/>
</dbReference>
<dbReference type="HOGENOM" id="CLU_023330_0_2_6"/>
<dbReference type="InterPro" id="IPR042178">
    <property type="entry name" value="Serpin_sf_1"/>
</dbReference>
<dbReference type="FunFam" id="3.30.497.10:FF:000001">
    <property type="entry name" value="Serine protease inhibitor"/>
    <property type="match status" value="1"/>
</dbReference>
<dbReference type="PROSITE" id="PS00284">
    <property type="entry name" value="SERPIN"/>
    <property type="match status" value="1"/>
</dbReference>